<gene>
    <name evidence="12" type="ORF">PARMNEM_LOCUS6346</name>
</gene>
<evidence type="ECO:0000256" key="4">
    <source>
        <dbReference type="ARBA" id="ARBA00022692"/>
    </source>
</evidence>
<evidence type="ECO:0000256" key="11">
    <source>
        <dbReference type="SAM" id="Phobius"/>
    </source>
</evidence>
<dbReference type="Proteomes" id="UP001314205">
    <property type="component" value="Unassembled WGS sequence"/>
</dbReference>
<dbReference type="GO" id="GO:0006695">
    <property type="term" value="P:cholesterol biosynthetic process"/>
    <property type="evidence" value="ECO:0007669"/>
    <property type="project" value="TreeGrafter"/>
</dbReference>
<evidence type="ECO:0000256" key="8">
    <source>
        <dbReference type="ARBA" id="ARBA00023170"/>
    </source>
</evidence>
<feature type="region of interest" description="Disordered" evidence="10">
    <location>
        <begin position="1"/>
        <end position="92"/>
    </location>
</feature>
<accession>A0AAV1KR29</accession>
<evidence type="ECO:0000256" key="6">
    <source>
        <dbReference type="ARBA" id="ARBA00023125"/>
    </source>
</evidence>
<evidence type="ECO:0000256" key="5">
    <source>
        <dbReference type="ARBA" id="ARBA00022989"/>
    </source>
</evidence>
<comment type="subcellular location">
    <subcellularLocation>
        <location evidence="1">Nucleus inner membrane</location>
        <topology evidence="1">Multi-pass membrane protein</topology>
    </subcellularLocation>
</comment>
<dbReference type="AlphaFoldDB" id="A0AAV1KR29"/>
<feature type="transmembrane region" description="Helical" evidence="11">
    <location>
        <begin position="622"/>
        <end position="638"/>
    </location>
</feature>
<feature type="compositionally biased region" description="Low complexity" evidence="10">
    <location>
        <begin position="38"/>
        <end position="53"/>
    </location>
</feature>
<dbReference type="PANTHER" id="PTHR21257:SF55">
    <property type="entry name" value="DELTA(14)-STEROL REDUCTASE LBR"/>
    <property type="match status" value="1"/>
</dbReference>
<evidence type="ECO:0000256" key="2">
    <source>
        <dbReference type="ARBA" id="ARBA00005402"/>
    </source>
</evidence>
<proteinExistence type="inferred from homology"/>
<keyword evidence="9" id="KW-0539">Nucleus</keyword>
<keyword evidence="7 11" id="KW-0472">Membrane</keyword>
<evidence type="ECO:0000256" key="10">
    <source>
        <dbReference type="SAM" id="MobiDB-lite"/>
    </source>
</evidence>
<feature type="transmembrane region" description="Helical" evidence="11">
    <location>
        <begin position="246"/>
        <end position="268"/>
    </location>
</feature>
<dbReference type="GO" id="GO:0050613">
    <property type="term" value="F:Delta14-sterol reductase activity"/>
    <property type="evidence" value="ECO:0007669"/>
    <property type="project" value="TreeGrafter"/>
</dbReference>
<feature type="region of interest" description="Disordered" evidence="10">
    <location>
        <begin position="200"/>
        <end position="220"/>
    </location>
</feature>
<comment type="similarity">
    <text evidence="2">Belongs to the ERG4/ERG24 family.</text>
</comment>
<evidence type="ECO:0000313" key="12">
    <source>
        <dbReference type="EMBL" id="CAK1585225.1"/>
    </source>
</evidence>
<dbReference type="Pfam" id="PF01222">
    <property type="entry name" value="ERG4_ERG24"/>
    <property type="match status" value="1"/>
</dbReference>
<evidence type="ECO:0000256" key="9">
    <source>
        <dbReference type="ARBA" id="ARBA00023242"/>
    </source>
</evidence>
<evidence type="ECO:0000256" key="3">
    <source>
        <dbReference type="ARBA" id="ARBA00022553"/>
    </source>
</evidence>
<dbReference type="Gene3D" id="1.20.120.1630">
    <property type="match status" value="1"/>
</dbReference>
<dbReference type="PANTHER" id="PTHR21257">
    <property type="entry name" value="DELTA(14)-STEROL REDUCTASE"/>
    <property type="match status" value="1"/>
</dbReference>
<evidence type="ECO:0000256" key="7">
    <source>
        <dbReference type="ARBA" id="ARBA00023136"/>
    </source>
</evidence>
<comment type="caution">
    <text evidence="12">The sequence shown here is derived from an EMBL/GenBank/DDBJ whole genome shotgun (WGS) entry which is preliminary data.</text>
</comment>
<evidence type="ECO:0000256" key="1">
    <source>
        <dbReference type="ARBA" id="ARBA00004473"/>
    </source>
</evidence>
<keyword evidence="6" id="KW-0238">DNA-binding</keyword>
<dbReference type="InterPro" id="IPR001171">
    <property type="entry name" value="ERG24_DHCR-like"/>
</dbReference>
<name>A0AAV1KR29_9NEOP</name>
<keyword evidence="13" id="KW-1185">Reference proteome</keyword>
<dbReference type="GO" id="GO:0005637">
    <property type="term" value="C:nuclear inner membrane"/>
    <property type="evidence" value="ECO:0007669"/>
    <property type="project" value="UniProtKB-SubCell"/>
</dbReference>
<keyword evidence="3" id="KW-0597">Phosphoprotein</keyword>
<dbReference type="EMBL" id="CAVLGL010000079">
    <property type="protein sequence ID" value="CAK1585225.1"/>
    <property type="molecule type" value="Genomic_DNA"/>
</dbReference>
<feature type="transmembrane region" description="Helical" evidence="11">
    <location>
        <begin position="467"/>
        <end position="489"/>
    </location>
</feature>
<feature type="transmembrane region" description="Helical" evidence="11">
    <location>
        <begin position="428"/>
        <end position="447"/>
    </location>
</feature>
<feature type="transmembrane region" description="Helical" evidence="11">
    <location>
        <begin position="297"/>
        <end position="318"/>
    </location>
</feature>
<dbReference type="GO" id="GO:0005789">
    <property type="term" value="C:endoplasmic reticulum membrane"/>
    <property type="evidence" value="ECO:0007669"/>
    <property type="project" value="TreeGrafter"/>
</dbReference>
<feature type="transmembrane region" description="Helical" evidence="11">
    <location>
        <begin position="330"/>
        <end position="351"/>
    </location>
</feature>
<keyword evidence="4 11" id="KW-0812">Transmembrane</keyword>
<keyword evidence="5 11" id="KW-1133">Transmembrane helix</keyword>
<reference evidence="12 13" key="1">
    <citation type="submission" date="2023-11" db="EMBL/GenBank/DDBJ databases">
        <authorList>
            <person name="Hedman E."/>
            <person name="Englund M."/>
            <person name="Stromberg M."/>
            <person name="Nyberg Akerstrom W."/>
            <person name="Nylinder S."/>
            <person name="Jareborg N."/>
            <person name="Kallberg Y."/>
            <person name="Kronander E."/>
        </authorList>
    </citation>
    <scope>NUCLEOTIDE SEQUENCE [LARGE SCALE GENOMIC DNA]</scope>
</reference>
<evidence type="ECO:0008006" key="14">
    <source>
        <dbReference type="Google" id="ProtNLM"/>
    </source>
</evidence>
<feature type="compositionally biased region" description="Basic residues" evidence="10">
    <location>
        <begin position="54"/>
        <end position="65"/>
    </location>
</feature>
<dbReference type="GO" id="GO:0003677">
    <property type="term" value="F:DNA binding"/>
    <property type="evidence" value="ECO:0007669"/>
    <property type="project" value="UniProtKB-KW"/>
</dbReference>
<keyword evidence="8" id="KW-0675">Receptor</keyword>
<protein>
    <recommendedName>
        <fullName evidence="14">Lamin-B receptor</fullName>
    </recommendedName>
</protein>
<sequence length="668" mass="75590">MSTRSGRVRQSIIEPSPPRTRKGVSPPRSPARTRKSSPSRSSTIKSAPSPSRKSPTRKSPSRKSTSKNPAPKSPPTPEKESESILQTSPSKRSVIKSDVDVKLKDLSAKLDFYRNTRSRRFEYSIQDIQSTVSKTELTTDEKINGFESHLATINDDGLKNRKAIEEVPSYRMSRLHNFIEGAPELKRSISKSLSKSVSKSIGTISDGENSDDELQREKSKSVTRRLATPLRSNVGKLVTPEYKFEFGGIIGPVLLIILIPLTVFSILLSCAKYCSHSQLLNLSQYKSPTLWFNYKSLTLVVAQHIIQAVFVIVPLFGLKVEQSNGNRKKQCFNAFFSSICTVSILFALDYIRIIKVDAILELYLSLASVAYINGVVLAIFLYIRHNGLDKTALNTYGNTGYFVNDFFVGREVYSTIKNLNIKLWISRISNITTLILLILIFKCGFELPSNDLEKLSLDNYRDFLSKVRLKPTILLFSMMQLIYVLNFILKEHKIETTFYWQSEGLGYLQTVSSALYPFYFTSISKYVVDIDLNMSTNSLIAALTLFLVGFLIMLLSNSIKHDFRRNPFHPSLAHLDSMPTLHGNKLLVSNLWGIVRHPNYTGDILIHIALMLPGILTRKPMAALPAILTIVILLHRAWRDHRRCSRRYGAAWQRYCKRVPSVIIPKIL</sequence>
<feature type="transmembrane region" description="Helical" evidence="11">
    <location>
        <begin position="539"/>
        <end position="556"/>
    </location>
</feature>
<organism evidence="12 13">
    <name type="scientific">Parnassius mnemosyne</name>
    <name type="common">clouded apollo</name>
    <dbReference type="NCBI Taxonomy" id="213953"/>
    <lineage>
        <taxon>Eukaryota</taxon>
        <taxon>Metazoa</taxon>
        <taxon>Ecdysozoa</taxon>
        <taxon>Arthropoda</taxon>
        <taxon>Hexapoda</taxon>
        <taxon>Insecta</taxon>
        <taxon>Pterygota</taxon>
        <taxon>Neoptera</taxon>
        <taxon>Endopterygota</taxon>
        <taxon>Lepidoptera</taxon>
        <taxon>Glossata</taxon>
        <taxon>Ditrysia</taxon>
        <taxon>Papilionoidea</taxon>
        <taxon>Papilionidae</taxon>
        <taxon>Parnassiinae</taxon>
        <taxon>Parnassini</taxon>
        <taxon>Parnassius</taxon>
        <taxon>Driopa</taxon>
    </lineage>
</organism>
<feature type="transmembrane region" description="Helical" evidence="11">
    <location>
        <begin position="363"/>
        <end position="383"/>
    </location>
</feature>
<evidence type="ECO:0000313" key="13">
    <source>
        <dbReference type="Proteomes" id="UP001314205"/>
    </source>
</evidence>